<sequence>MFTRDGLHLNASGARGCLEKVLDDMQPVTDVHQIEAEPVVLDCVWPPVSTPAMVSDANTKSYADVVRMAPAATAVIKPLQKTSLHPKITKKMVVVCKERKRQLRPILGRKEFQKSKTVDERCPTATSTKDCIVVELAQTVAVEVKASNICGTYLKKRKEVAQPCRQKNPPACRPLLMKLKKKAHISCPECRVVCTNEDALLSHFCSRHIKQPETGKESKIKLIASPMV</sequence>
<dbReference type="AlphaFoldDB" id="A0A9D4IKT6"/>
<dbReference type="EMBL" id="JAIWYP010000009">
    <property type="protein sequence ID" value="KAH3776317.1"/>
    <property type="molecule type" value="Genomic_DNA"/>
</dbReference>
<gene>
    <name evidence="1" type="ORF">DPMN_177739</name>
</gene>
<reference evidence="1" key="2">
    <citation type="submission" date="2020-11" db="EMBL/GenBank/DDBJ databases">
        <authorList>
            <person name="McCartney M.A."/>
            <person name="Auch B."/>
            <person name="Kono T."/>
            <person name="Mallez S."/>
            <person name="Becker A."/>
            <person name="Gohl D.M."/>
            <person name="Silverstein K.A.T."/>
            <person name="Koren S."/>
            <person name="Bechman K.B."/>
            <person name="Herman A."/>
            <person name="Abrahante J.E."/>
            <person name="Garbe J."/>
        </authorList>
    </citation>
    <scope>NUCLEOTIDE SEQUENCE</scope>
    <source>
        <strain evidence="1">Duluth1</strain>
        <tissue evidence="1">Whole animal</tissue>
    </source>
</reference>
<comment type="caution">
    <text evidence="1">The sequence shown here is derived from an EMBL/GenBank/DDBJ whole genome shotgun (WGS) entry which is preliminary data.</text>
</comment>
<organism evidence="1 2">
    <name type="scientific">Dreissena polymorpha</name>
    <name type="common">Zebra mussel</name>
    <name type="synonym">Mytilus polymorpha</name>
    <dbReference type="NCBI Taxonomy" id="45954"/>
    <lineage>
        <taxon>Eukaryota</taxon>
        <taxon>Metazoa</taxon>
        <taxon>Spiralia</taxon>
        <taxon>Lophotrochozoa</taxon>
        <taxon>Mollusca</taxon>
        <taxon>Bivalvia</taxon>
        <taxon>Autobranchia</taxon>
        <taxon>Heteroconchia</taxon>
        <taxon>Euheterodonta</taxon>
        <taxon>Imparidentia</taxon>
        <taxon>Neoheterodontei</taxon>
        <taxon>Myida</taxon>
        <taxon>Dreissenoidea</taxon>
        <taxon>Dreissenidae</taxon>
        <taxon>Dreissena</taxon>
    </lineage>
</organism>
<name>A0A9D4IKT6_DREPO</name>
<protein>
    <submittedName>
        <fullName evidence="1">Uncharacterized protein</fullName>
    </submittedName>
</protein>
<reference evidence="1" key="1">
    <citation type="journal article" date="2019" name="bioRxiv">
        <title>The Genome of the Zebra Mussel, Dreissena polymorpha: A Resource for Invasive Species Research.</title>
        <authorList>
            <person name="McCartney M.A."/>
            <person name="Auch B."/>
            <person name="Kono T."/>
            <person name="Mallez S."/>
            <person name="Zhang Y."/>
            <person name="Obille A."/>
            <person name="Becker A."/>
            <person name="Abrahante J.E."/>
            <person name="Garbe J."/>
            <person name="Badalamenti J.P."/>
            <person name="Herman A."/>
            <person name="Mangelson H."/>
            <person name="Liachko I."/>
            <person name="Sullivan S."/>
            <person name="Sone E.D."/>
            <person name="Koren S."/>
            <person name="Silverstein K.A.T."/>
            <person name="Beckman K.B."/>
            <person name="Gohl D.M."/>
        </authorList>
    </citation>
    <scope>NUCLEOTIDE SEQUENCE</scope>
    <source>
        <strain evidence="1">Duluth1</strain>
        <tissue evidence="1">Whole animal</tissue>
    </source>
</reference>
<evidence type="ECO:0000313" key="2">
    <source>
        <dbReference type="Proteomes" id="UP000828390"/>
    </source>
</evidence>
<keyword evidence="2" id="KW-1185">Reference proteome</keyword>
<dbReference type="Proteomes" id="UP000828390">
    <property type="component" value="Unassembled WGS sequence"/>
</dbReference>
<proteinExistence type="predicted"/>
<accession>A0A9D4IKT6</accession>
<evidence type="ECO:0000313" key="1">
    <source>
        <dbReference type="EMBL" id="KAH3776317.1"/>
    </source>
</evidence>